<evidence type="ECO:0000313" key="12">
    <source>
        <dbReference type="Proteomes" id="UP000242188"/>
    </source>
</evidence>
<evidence type="ECO:0000256" key="7">
    <source>
        <dbReference type="ARBA" id="ARBA00023224"/>
    </source>
</evidence>
<feature type="transmembrane region" description="Helical" evidence="9">
    <location>
        <begin position="235"/>
        <end position="257"/>
    </location>
</feature>
<comment type="subcellular location">
    <subcellularLocation>
        <location evidence="1">Membrane</location>
        <topology evidence="1">Multi-pass membrane protein</topology>
    </subcellularLocation>
</comment>
<dbReference type="SUPFAM" id="SSF81321">
    <property type="entry name" value="Family A G protein-coupled receptor-like"/>
    <property type="match status" value="1"/>
</dbReference>
<dbReference type="GO" id="GO:0005886">
    <property type="term" value="C:plasma membrane"/>
    <property type="evidence" value="ECO:0007669"/>
    <property type="project" value="TreeGrafter"/>
</dbReference>
<keyword evidence="6 8" id="KW-0675">Receptor</keyword>
<evidence type="ECO:0000256" key="1">
    <source>
        <dbReference type="ARBA" id="ARBA00004141"/>
    </source>
</evidence>
<dbReference type="PRINTS" id="PR00237">
    <property type="entry name" value="GPCRRHODOPSN"/>
</dbReference>
<evidence type="ECO:0000256" key="6">
    <source>
        <dbReference type="ARBA" id="ARBA00023170"/>
    </source>
</evidence>
<dbReference type="InterPro" id="IPR017452">
    <property type="entry name" value="GPCR_Rhodpsn_7TM"/>
</dbReference>
<dbReference type="PROSITE" id="PS00237">
    <property type="entry name" value="G_PROTEIN_RECEP_F1_1"/>
    <property type="match status" value="1"/>
</dbReference>
<feature type="transmembrane region" description="Helical" evidence="9">
    <location>
        <begin position="289"/>
        <end position="306"/>
    </location>
</feature>
<sequence length="401" mass="45479">MEDRENAILSVDTCVDCFEVLGTPMDTTIYPVYFRNVSVWQNNTTPPFKPGEGSSSPATLVLLSFLFFVIGVTGICGNSLVVCAVVLNRKMRTSMTNLLITNLAFADLVIMILGIPETVQFMMDRGWTLPTVCCKINRYVMVAALYGSVLTLMALCVERYVAIIHPIKAHIVCNKRRIVVILGCIWPCAWAAGLPTLIFNEVRQGHPHIPVLYCMMVFPDNHIFYFKIFKYIESVLFYFLPLLIQIVLYAFITKHLFLGSDRLHRRVTVRQVNGSSLERFSEALQARRGVVKMLMMSVIVYFISYSPNQILLICNTISPTTFHENFSFQVFTMIVANLNSAANPVLYSIFSQNFRQCFRYMMCASCVRRPKPKPARQMTLTSNGSRLWRHTSMASAASTEV</sequence>
<accession>A0A210QX45</accession>
<keyword evidence="12" id="KW-1185">Reference proteome</keyword>
<evidence type="ECO:0000256" key="2">
    <source>
        <dbReference type="ARBA" id="ARBA00022692"/>
    </source>
</evidence>
<dbReference type="OrthoDB" id="10037617at2759"/>
<dbReference type="Gene3D" id="1.20.1070.10">
    <property type="entry name" value="Rhodopsin 7-helix transmembrane proteins"/>
    <property type="match status" value="1"/>
</dbReference>
<dbReference type="Proteomes" id="UP000242188">
    <property type="component" value="Unassembled WGS sequence"/>
</dbReference>
<feature type="domain" description="G-protein coupled receptors family 1 profile" evidence="10">
    <location>
        <begin position="77"/>
        <end position="347"/>
    </location>
</feature>
<keyword evidence="3 9" id="KW-1133">Transmembrane helix</keyword>
<reference evidence="11 12" key="1">
    <citation type="journal article" date="2017" name="Nat. Ecol. Evol.">
        <title>Scallop genome provides insights into evolution of bilaterian karyotype and development.</title>
        <authorList>
            <person name="Wang S."/>
            <person name="Zhang J."/>
            <person name="Jiao W."/>
            <person name="Li J."/>
            <person name="Xun X."/>
            <person name="Sun Y."/>
            <person name="Guo X."/>
            <person name="Huan P."/>
            <person name="Dong B."/>
            <person name="Zhang L."/>
            <person name="Hu X."/>
            <person name="Sun X."/>
            <person name="Wang J."/>
            <person name="Zhao C."/>
            <person name="Wang Y."/>
            <person name="Wang D."/>
            <person name="Huang X."/>
            <person name="Wang R."/>
            <person name="Lv J."/>
            <person name="Li Y."/>
            <person name="Zhang Z."/>
            <person name="Liu B."/>
            <person name="Lu W."/>
            <person name="Hui Y."/>
            <person name="Liang J."/>
            <person name="Zhou Z."/>
            <person name="Hou R."/>
            <person name="Li X."/>
            <person name="Liu Y."/>
            <person name="Li H."/>
            <person name="Ning X."/>
            <person name="Lin Y."/>
            <person name="Zhao L."/>
            <person name="Xing Q."/>
            <person name="Dou J."/>
            <person name="Li Y."/>
            <person name="Mao J."/>
            <person name="Guo H."/>
            <person name="Dou H."/>
            <person name="Li T."/>
            <person name="Mu C."/>
            <person name="Jiang W."/>
            <person name="Fu Q."/>
            <person name="Fu X."/>
            <person name="Miao Y."/>
            <person name="Liu J."/>
            <person name="Yu Q."/>
            <person name="Li R."/>
            <person name="Liao H."/>
            <person name="Li X."/>
            <person name="Kong Y."/>
            <person name="Jiang Z."/>
            <person name="Chourrout D."/>
            <person name="Li R."/>
            <person name="Bao Z."/>
        </authorList>
    </citation>
    <scope>NUCLEOTIDE SEQUENCE [LARGE SCALE GENOMIC DNA]</scope>
    <source>
        <strain evidence="11 12">PY_sf001</strain>
    </source>
</reference>
<keyword evidence="7 8" id="KW-0807">Transducer</keyword>
<protein>
    <submittedName>
        <fullName evidence="11">Neuropeptide receptor 15</fullName>
    </submittedName>
</protein>
<evidence type="ECO:0000256" key="5">
    <source>
        <dbReference type="ARBA" id="ARBA00023136"/>
    </source>
</evidence>
<dbReference type="EMBL" id="NEDP02001420">
    <property type="protein sequence ID" value="OWF53294.1"/>
    <property type="molecule type" value="Genomic_DNA"/>
</dbReference>
<keyword evidence="2 8" id="KW-0812">Transmembrane</keyword>
<feature type="transmembrane region" description="Helical" evidence="9">
    <location>
        <begin position="136"/>
        <end position="157"/>
    </location>
</feature>
<evidence type="ECO:0000256" key="8">
    <source>
        <dbReference type="RuleBase" id="RU000688"/>
    </source>
</evidence>
<comment type="caution">
    <text evidence="11">The sequence shown here is derived from an EMBL/GenBank/DDBJ whole genome shotgun (WGS) entry which is preliminary data.</text>
</comment>
<keyword evidence="4 8" id="KW-0297">G-protein coupled receptor</keyword>
<evidence type="ECO:0000256" key="9">
    <source>
        <dbReference type="SAM" id="Phobius"/>
    </source>
</evidence>
<dbReference type="CDD" id="cd00637">
    <property type="entry name" value="7tm_classA_rhodopsin-like"/>
    <property type="match status" value="1"/>
</dbReference>
<dbReference type="PANTHER" id="PTHR24243">
    <property type="entry name" value="G-PROTEIN COUPLED RECEPTOR"/>
    <property type="match status" value="1"/>
</dbReference>
<name>A0A210QX45_MIZYE</name>
<evidence type="ECO:0000256" key="4">
    <source>
        <dbReference type="ARBA" id="ARBA00023040"/>
    </source>
</evidence>
<organism evidence="11 12">
    <name type="scientific">Mizuhopecten yessoensis</name>
    <name type="common">Japanese scallop</name>
    <name type="synonym">Patinopecten yessoensis</name>
    <dbReference type="NCBI Taxonomy" id="6573"/>
    <lineage>
        <taxon>Eukaryota</taxon>
        <taxon>Metazoa</taxon>
        <taxon>Spiralia</taxon>
        <taxon>Lophotrochozoa</taxon>
        <taxon>Mollusca</taxon>
        <taxon>Bivalvia</taxon>
        <taxon>Autobranchia</taxon>
        <taxon>Pteriomorphia</taxon>
        <taxon>Pectinida</taxon>
        <taxon>Pectinoidea</taxon>
        <taxon>Pectinidae</taxon>
        <taxon>Mizuhopecten</taxon>
    </lineage>
</organism>
<feature type="transmembrane region" description="Helical" evidence="9">
    <location>
        <begin position="178"/>
        <end position="198"/>
    </location>
</feature>
<feature type="transmembrane region" description="Helical" evidence="9">
    <location>
        <begin position="60"/>
        <end position="87"/>
    </location>
</feature>
<gene>
    <name evidence="11" type="ORF">KP79_PYT15444</name>
</gene>
<evidence type="ECO:0000259" key="10">
    <source>
        <dbReference type="PROSITE" id="PS50262"/>
    </source>
</evidence>
<dbReference type="InterPro" id="IPR000276">
    <property type="entry name" value="GPCR_Rhodpsn"/>
</dbReference>
<dbReference type="PANTHER" id="PTHR24243:SF224">
    <property type="entry name" value="G-PROTEIN COUPLED RECEPTOR 19-RELATED"/>
    <property type="match status" value="1"/>
</dbReference>
<keyword evidence="5 9" id="KW-0472">Membrane</keyword>
<comment type="similarity">
    <text evidence="8">Belongs to the G-protein coupled receptor 1 family.</text>
</comment>
<evidence type="ECO:0000313" key="11">
    <source>
        <dbReference type="EMBL" id="OWF53294.1"/>
    </source>
</evidence>
<feature type="transmembrane region" description="Helical" evidence="9">
    <location>
        <begin position="99"/>
        <end position="116"/>
    </location>
</feature>
<dbReference type="Pfam" id="PF00001">
    <property type="entry name" value="7tm_1"/>
    <property type="match status" value="1"/>
</dbReference>
<feature type="transmembrane region" description="Helical" evidence="9">
    <location>
        <begin position="326"/>
        <end position="350"/>
    </location>
</feature>
<dbReference type="SMART" id="SM01381">
    <property type="entry name" value="7TM_GPCR_Srsx"/>
    <property type="match status" value="1"/>
</dbReference>
<evidence type="ECO:0000256" key="3">
    <source>
        <dbReference type="ARBA" id="ARBA00022989"/>
    </source>
</evidence>
<dbReference type="AlphaFoldDB" id="A0A210QX45"/>
<proteinExistence type="inferred from homology"/>
<dbReference type="GO" id="GO:0004930">
    <property type="term" value="F:G protein-coupled receptor activity"/>
    <property type="evidence" value="ECO:0007669"/>
    <property type="project" value="UniProtKB-KW"/>
</dbReference>
<dbReference type="PROSITE" id="PS50262">
    <property type="entry name" value="G_PROTEIN_RECEP_F1_2"/>
    <property type="match status" value="1"/>
</dbReference>